<keyword evidence="7" id="KW-0406">Ion transport</keyword>
<dbReference type="InterPro" id="IPR027815">
    <property type="entry name" value="CSC1/OSCA1-like_cyt"/>
</dbReference>
<evidence type="ECO:0000259" key="14">
    <source>
        <dbReference type="Pfam" id="PF14703"/>
    </source>
</evidence>
<accession>A0ABR0UMV1</accession>
<keyword evidence="16" id="KW-1185">Reference proteome</keyword>
<evidence type="ECO:0000259" key="13">
    <source>
        <dbReference type="Pfam" id="PF13967"/>
    </source>
</evidence>
<feature type="domain" description="CSC1/OSCA1-like cytosolic" evidence="14">
    <location>
        <begin position="232"/>
        <end position="392"/>
    </location>
</feature>
<evidence type="ECO:0000256" key="3">
    <source>
        <dbReference type="ARBA" id="ARBA00022448"/>
    </source>
</evidence>
<evidence type="ECO:0000313" key="16">
    <source>
        <dbReference type="Proteomes" id="UP001318860"/>
    </source>
</evidence>
<feature type="transmembrane region" description="Helical" evidence="11">
    <location>
        <begin position="449"/>
        <end position="476"/>
    </location>
</feature>
<dbReference type="Pfam" id="PF13967">
    <property type="entry name" value="RSN1_TM"/>
    <property type="match status" value="1"/>
</dbReference>
<dbReference type="InterPro" id="IPR032880">
    <property type="entry name" value="CSC1/OSCA1-like_N"/>
</dbReference>
<protein>
    <recommendedName>
        <fullName evidence="17">Calcium permeable stress-gated cation channel 1</fullName>
    </recommendedName>
</protein>
<feature type="transmembrane region" description="Helical" evidence="11">
    <location>
        <begin position="405"/>
        <end position="429"/>
    </location>
</feature>
<evidence type="ECO:0000256" key="9">
    <source>
        <dbReference type="ARBA" id="ARBA00023303"/>
    </source>
</evidence>
<evidence type="ECO:0000256" key="6">
    <source>
        <dbReference type="ARBA" id="ARBA00022989"/>
    </source>
</evidence>
<feature type="transmembrane region" description="Helical" evidence="11">
    <location>
        <begin position="6"/>
        <end position="28"/>
    </location>
</feature>
<evidence type="ECO:0000256" key="8">
    <source>
        <dbReference type="ARBA" id="ARBA00023136"/>
    </source>
</evidence>
<dbReference type="PANTHER" id="PTHR13018">
    <property type="entry name" value="PROBABLE MEMBRANE PROTEIN DUF221-RELATED"/>
    <property type="match status" value="1"/>
</dbReference>
<proteinExistence type="inferred from homology"/>
<organism evidence="15 16">
    <name type="scientific">Rehmannia glutinosa</name>
    <name type="common">Chinese foxglove</name>
    <dbReference type="NCBI Taxonomy" id="99300"/>
    <lineage>
        <taxon>Eukaryota</taxon>
        <taxon>Viridiplantae</taxon>
        <taxon>Streptophyta</taxon>
        <taxon>Embryophyta</taxon>
        <taxon>Tracheophyta</taxon>
        <taxon>Spermatophyta</taxon>
        <taxon>Magnoliopsida</taxon>
        <taxon>eudicotyledons</taxon>
        <taxon>Gunneridae</taxon>
        <taxon>Pentapetalae</taxon>
        <taxon>asterids</taxon>
        <taxon>lamiids</taxon>
        <taxon>Lamiales</taxon>
        <taxon>Orobanchaceae</taxon>
        <taxon>Rehmannieae</taxon>
        <taxon>Rehmannia</taxon>
    </lineage>
</organism>
<dbReference type="PANTHER" id="PTHR13018:SF5">
    <property type="entry name" value="RE44586P"/>
    <property type="match status" value="1"/>
</dbReference>
<evidence type="ECO:0000256" key="4">
    <source>
        <dbReference type="ARBA" id="ARBA00022692"/>
    </source>
</evidence>
<keyword evidence="6 11" id="KW-1133">Transmembrane helix</keyword>
<feature type="transmembrane region" description="Helical" evidence="11">
    <location>
        <begin position="604"/>
        <end position="634"/>
    </location>
</feature>
<feature type="transmembrane region" description="Helical" evidence="11">
    <location>
        <begin position="683"/>
        <end position="701"/>
    </location>
</feature>
<dbReference type="InterPro" id="IPR003864">
    <property type="entry name" value="CSC1/OSCA1-like_7TM"/>
</dbReference>
<feature type="transmembrane region" description="Helical" evidence="11">
    <location>
        <begin position="497"/>
        <end position="516"/>
    </location>
</feature>
<comment type="similarity">
    <text evidence="2">Belongs to the CSC1 (TC 1.A.17) family.</text>
</comment>
<evidence type="ECO:0000256" key="2">
    <source>
        <dbReference type="ARBA" id="ARBA00007779"/>
    </source>
</evidence>
<evidence type="ECO:0000313" key="15">
    <source>
        <dbReference type="EMBL" id="KAK6123917.1"/>
    </source>
</evidence>
<evidence type="ECO:0000256" key="11">
    <source>
        <dbReference type="SAM" id="Phobius"/>
    </source>
</evidence>
<feature type="transmembrane region" description="Helical" evidence="11">
    <location>
        <begin position="101"/>
        <end position="120"/>
    </location>
</feature>
<comment type="caution">
    <text evidence="15">The sequence shown here is derived from an EMBL/GenBank/DDBJ whole genome shotgun (WGS) entry which is preliminary data.</text>
</comment>
<feature type="region of interest" description="Disordered" evidence="10">
    <location>
        <begin position="750"/>
        <end position="803"/>
    </location>
</feature>
<evidence type="ECO:0000256" key="10">
    <source>
        <dbReference type="SAM" id="MobiDB-lite"/>
    </source>
</evidence>
<evidence type="ECO:0000256" key="5">
    <source>
        <dbReference type="ARBA" id="ARBA00022837"/>
    </source>
</evidence>
<comment type="subcellular location">
    <subcellularLocation>
        <location evidence="1">Membrane</location>
        <topology evidence="1">Multi-pass membrane protein</topology>
    </subcellularLocation>
</comment>
<name>A0ABR0UMV1_REHGL</name>
<gene>
    <name evidence="15" type="ORF">DH2020_042336</name>
</gene>
<dbReference type="Pfam" id="PF02714">
    <property type="entry name" value="RSN1_7TM"/>
    <property type="match status" value="1"/>
</dbReference>
<sequence length="803" mass="91426">MATFGDIGLAAGVNILTALIFLIAFAILRLQPFNDRVYFPKWYLKGLRSSPTHSGAFVSKFVNLDWRAYIRFLNWVPDALKMPESELIDHAGLDSAVYLRIYLLGLKIFVPVALLAWAILVPVNWTNNTLAISQATDKLEYSDIDKLSISNIPHGSKRFWTHIVMAYAFTFWTCYTLRKEYEAVAAMRLHFLASERRRPDQFTNEGCRVIILNQLLTCKELSDVQVKIVPASVLVKNVPPDHDESVTESVEHFFLVNHPDHYLTHQVVINANKLAKLVKEKKSKENWLDYYQLKYSRNQSQRPMTKTGFLGLCGDKVDAIDYQTAEIERLSKEIAEERERVKTDPKCIMPAAFVSFKTRWGAAVCAQTQQSRNPTLWLTEWASEPRDVYWDNLAIPYVSLTIRRLIVSVAFFFLTFFFMIPITAVQSLANIEGIEKRAPFLRPITEAPFIKSFIQGVLPGIALKIFLIVLPTILMMMSKVEGFLAISTLERRSAMRYYTFNFVNVFLVSVIAGTAFEQLNTFIHQSPSDIPITIGVAIPMKATFFITYVMVDGWAGVAGEILRLKPLIFFHLKNFFLVKTEKDREAAMDPGSIGFNTGEPQIQLYFLLGLVYAVVTPVFLPFILVFFGLAYVVFRHQIINVYNQEYESAAAFWPDVHGRIIYALIFSQLVLMGLMSTKGAVQAPPLLIALMVLTFFFHRFCKGRYEPAFVKYPLQEAMMKDTLERAREPNLNLKGYLQYAYVHPVFKDDEDDEDEDFNGKSDDSVIVPTKRQSRRNTPAPSKMSGASSPSLPDVVLENSSSLK</sequence>
<keyword evidence="3" id="KW-0813">Transport</keyword>
<keyword evidence="5" id="KW-0106">Calcium</keyword>
<feature type="compositionally biased region" description="Polar residues" evidence="10">
    <location>
        <begin position="775"/>
        <end position="790"/>
    </location>
</feature>
<evidence type="ECO:0000259" key="12">
    <source>
        <dbReference type="Pfam" id="PF02714"/>
    </source>
</evidence>
<evidence type="ECO:0008006" key="17">
    <source>
        <dbReference type="Google" id="ProtNLM"/>
    </source>
</evidence>
<dbReference type="EMBL" id="JABTTQ020002435">
    <property type="protein sequence ID" value="KAK6123917.1"/>
    <property type="molecule type" value="Genomic_DNA"/>
</dbReference>
<evidence type="ECO:0000256" key="7">
    <source>
        <dbReference type="ARBA" id="ARBA00023065"/>
    </source>
</evidence>
<feature type="domain" description="CSC1/OSCA1-like N-terminal transmembrane" evidence="13">
    <location>
        <begin position="9"/>
        <end position="180"/>
    </location>
</feature>
<dbReference type="Proteomes" id="UP001318860">
    <property type="component" value="Unassembled WGS sequence"/>
</dbReference>
<evidence type="ECO:0000256" key="1">
    <source>
        <dbReference type="ARBA" id="ARBA00004141"/>
    </source>
</evidence>
<feature type="domain" description="CSC1/OSCA1-like 7TM region" evidence="12">
    <location>
        <begin position="403"/>
        <end position="675"/>
    </location>
</feature>
<keyword evidence="4 11" id="KW-0812">Transmembrane</keyword>
<dbReference type="Pfam" id="PF14703">
    <property type="entry name" value="PHM7_cyt"/>
    <property type="match status" value="1"/>
</dbReference>
<keyword evidence="9" id="KW-0407">Ion channel</keyword>
<reference evidence="15 16" key="1">
    <citation type="journal article" date="2021" name="Comput. Struct. Biotechnol. J.">
        <title>De novo genome assembly of the potent medicinal plant Rehmannia glutinosa using nanopore technology.</title>
        <authorList>
            <person name="Ma L."/>
            <person name="Dong C."/>
            <person name="Song C."/>
            <person name="Wang X."/>
            <person name="Zheng X."/>
            <person name="Niu Y."/>
            <person name="Chen S."/>
            <person name="Feng W."/>
        </authorList>
    </citation>
    <scope>NUCLEOTIDE SEQUENCE [LARGE SCALE GENOMIC DNA]</scope>
    <source>
        <strain evidence="15">DH-2019</strain>
    </source>
</reference>
<keyword evidence="8 11" id="KW-0472">Membrane</keyword>
<dbReference type="InterPro" id="IPR045122">
    <property type="entry name" value="Csc1-like"/>
</dbReference>